<dbReference type="Proteomes" id="UP001209317">
    <property type="component" value="Unassembled WGS sequence"/>
</dbReference>
<sequence>MKSTIISFTACFIFLFSVNTTSAQAKDTMAHSNNPQLNVGEIVNVMNQITRVLKNIPVEAVADKAVVVTKDAISSIDWNNIKQETVQELKDAQSELKKIDWNDVGNQLTVAINEAQKTINSIDWGKIGDQIQKANEKIDKVIHTK</sequence>
<feature type="chain" id="PRO_5042084692" description="Secreted protein" evidence="1">
    <location>
        <begin position="26"/>
        <end position="145"/>
    </location>
</feature>
<reference evidence="2" key="1">
    <citation type="submission" date="2022-10" db="EMBL/GenBank/DDBJ databases">
        <authorList>
            <person name="Kim H.S."/>
            <person name="Kim J.-S."/>
            <person name="Suh M.K."/>
            <person name="Eom M.K."/>
            <person name="Lee J.-S."/>
        </authorList>
    </citation>
    <scope>NUCLEOTIDE SEQUENCE</scope>
    <source>
        <strain evidence="2">LIP-5</strain>
    </source>
</reference>
<protein>
    <recommendedName>
        <fullName evidence="4">Secreted protein</fullName>
    </recommendedName>
</protein>
<comment type="caution">
    <text evidence="2">The sequence shown here is derived from an EMBL/GenBank/DDBJ whole genome shotgun (WGS) entry which is preliminary data.</text>
</comment>
<name>A0AAE3IR81_9BACT</name>
<dbReference type="RefSeq" id="WP_263038406.1">
    <property type="nucleotide sequence ID" value="NZ_JAOTPL010000015.1"/>
</dbReference>
<evidence type="ECO:0000256" key="1">
    <source>
        <dbReference type="SAM" id="SignalP"/>
    </source>
</evidence>
<feature type="signal peptide" evidence="1">
    <location>
        <begin position="1"/>
        <end position="25"/>
    </location>
</feature>
<keyword evidence="3" id="KW-1185">Reference proteome</keyword>
<keyword evidence="1" id="KW-0732">Signal</keyword>
<accession>A0AAE3IR81</accession>
<dbReference type="AlphaFoldDB" id="A0AAE3IR81"/>
<proteinExistence type="predicted"/>
<evidence type="ECO:0000313" key="2">
    <source>
        <dbReference type="EMBL" id="MCU7694921.1"/>
    </source>
</evidence>
<evidence type="ECO:0000313" key="3">
    <source>
        <dbReference type="Proteomes" id="UP001209317"/>
    </source>
</evidence>
<evidence type="ECO:0008006" key="4">
    <source>
        <dbReference type="Google" id="ProtNLM"/>
    </source>
</evidence>
<dbReference type="EMBL" id="JAOTPL010000015">
    <property type="protein sequence ID" value="MCU7694921.1"/>
    <property type="molecule type" value="Genomic_DNA"/>
</dbReference>
<gene>
    <name evidence="2" type="ORF">OD355_10375</name>
</gene>
<organism evidence="2 3">
    <name type="scientific">Haoranjiania flava</name>
    <dbReference type="NCBI Taxonomy" id="1856322"/>
    <lineage>
        <taxon>Bacteria</taxon>
        <taxon>Pseudomonadati</taxon>
        <taxon>Bacteroidota</taxon>
        <taxon>Chitinophagia</taxon>
        <taxon>Chitinophagales</taxon>
        <taxon>Chitinophagaceae</taxon>
        <taxon>Haoranjiania</taxon>
    </lineage>
</organism>